<sequence>MPIKIDPQINIHQITLTDDTLGGGNPMNDLFINRNTSSSRETFIVQEGRNTFILDDELVTILINVQSGHTHFNIPGKLIHKACSQMTGLTNALDLLFSLQTNHVLQAPVQERAAFAWYQGFR</sequence>
<proteinExistence type="predicted"/>
<gene>
    <name evidence="1" type="ORF">SDC9_104292</name>
</gene>
<protein>
    <submittedName>
        <fullName evidence="1">Uncharacterized protein</fullName>
    </submittedName>
</protein>
<reference evidence="1" key="1">
    <citation type="submission" date="2019-08" db="EMBL/GenBank/DDBJ databases">
        <authorList>
            <person name="Kucharzyk K."/>
            <person name="Murdoch R.W."/>
            <person name="Higgins S."/>
            <person name="Loffler F."/>
        </authorList>
    </citation>
    <scope>NUCLEOTIDE SEQUENCE</scope>
</reference>
<organism evidence="1">
    <name type="scientific">bioreactor metagenome</name>
    <dbReference type="NCBI Taxonomy" id="1076179"/>
    <lineage>
        <taxon>unclassified sequences</taxon>
        <taxon>metagenomes</taxon>
        <taxon>ecological metagenomes</taxon>
    </lineage>
</organism>
<dbReference type="AlphaFoldDB" id="A0A645AWD9"/>
<dbReference type="EMBL" id="VSSQ01016286">
    <property type="protein sequence ID" value="MPM57470.1"/>
    <property type="molecule type" value="Genomic_DNA"/>
</dbReference>
<name>A0A645AWD9_9ZZZZ</name>
<evidence type="ECO:0000313" key="1">
    <source>
        <dbReference type="EMBL" id="MPM57470.1"/>
    </source>
</evidence>
<comment type="caution">
    <text evidence="1">The sequence shown here is derived from an EMBL/GenBank/DDBJ whole genome shotgun (WGS) entry which is preliminary data.</text>
</comment>
<accession>A0A645AWD9</accession>